<feature type="domain" description="VIT" evidence="2">
    <location>
        <begin position="2"/>
        <end position="132"/>
    </location>
</feature>
<dbReference type="Gene3D" id="3.40.50.410">
    <property type="entry name" value="von Willebrand factor, type A domain"/>
    <property type="match status" value="1"/>
</dbReference>
<organism evidence="3 4">
    <name type="scientific">Potamilus streckersoni</name>
    <dbReference type="NCBI Taxonomy" id="2493646"/>
    <lineage>
        <taxon>Eukaryota</taxon>
        <taxon>Metazoa</taxon>
        <taxon>Spiralia</taxon>
        <taxon>Lophotrochozoa</taxon>
        <taxon>Mollusca</taxon>
        <taxon>Bivalvia</taxon>
        <taxon>Autobranchia</taxon>
        <taxon>Heteroconchia</taxon>
        <taxon>Palaeoheterodonta</taxon>
        <taxon>Unionida</taxon>
        <taxon>Unionoidea</taxon>
        <taxon>Unionidae</taxon>
        <taxon>Ambleminae</taxon>
        <taxon>Lampsilini</taxon>
        <taxon>Potamilus</taxon>
    </lineage>
</organism>
<protein>
    <recommendedName>
        <fullName evidence="5">von Willebrand factor A domain-containing protein 5A</fullName>
    </recommendedName>
</protein>
<dbReference type="SMART" id="SM00327">
    <property type="entry name" value="VWA"/>
    <property type="match status" value="1"/>
</dbReference>
<dbReference type="SUPFAM" id="SSF53300">
    <property type="entry name" value="vWA-like"/>
    <property type="match status" value="1"/>
</dbReference>
<evidence type="ECO:0008006" key="5">
    <source>
        <dbReference type="Google" id="ProtNLM"/>
    </source>
</evidence>
<dbReference type="EMBL" id="JAEAOA010000266">
    <property type="protein sequence ID" value="KAK3598703.1"/>
    <property type="molecule type" value="Genomic_DNA"/>
</dbReference>
<gene>
    <name evidence="3" type="ORF">CHS0354_003261</name>
</gene>
<dbReference type="InterPro" id="IPR013694">
    <property type="entry name" value="VIT"/>
</dbReference>
<dbReference type="InterPro" id="IPR002035">
    <property type="entry name" value="VWF_A"/>
</dbReference>
<dbReference type="Proteomes" id="UP001195483">
    <property type="component" value="Unassembled WGS sequence"/>
</dbReference>
<dbReference type="PROSITE" id="PS50234">
    <property type="entry name" value="VWFA"/>
    <property type="match status" value="1"/>
</dbReference>
<evidence type="ECO:0000259" key="1">
    <source>
        <dbReference type="PROSITE" id="PS50234"/>
    </source>
</evidence>
<accession>A0AAE0SW99</accession>
<comment type="caution">
    <text evidence="3">The sequence shown here is derived from an EMBL/GenBank/DDBJ whole genome shotgun (WGS) entry which is preliminary data.</text>
</comment>
<dbReference type="Pfam" id="PF08487">
    <property type="entry name" value="VIT"/>
    <property type="match status" value="1"/>
</dbReference>
<dbReference type="PANTHER" id="PTHR45737:SF6">
    <property type="entry name" value="VON WILLEBRAND FACTOR A DOMAIN-CONTAINING PROTEIN 5A"/>
    <property type="match status" value="1"/>
</dbReference>
<feature type="domain" description="VWFA" evidence="1">
    <location>
        <begin position="269"/>
        <end position="447"/>
    </location>
</feature>
<evidence type="ECO:0000259" key="2">
    <source>
        <dbReference type="PROSITE" id="PS51468"/>
    </source>
</evidence>
<dbReference type="InterPro" id="IPR036465">
    <property type="entry name" value="vWFA_dom_sf"/>
</dbReference>
<dbReference type="PROSITE" id="PS51468">
    <property type="entry name" value="VIT"/>
    <property type="match status" value="1"/>
</dbReference>
<name>A0AAE0SW99_9BIVA</name>
<reference evidence="3" key="3">
    <citation type="submission" date="2023-05" db="EMBL/GenBank/DDBJ databases">
        <authorList>
            <person name="Smith C.H."/>
        </authorList>
    </citation>
    <scope>NUCLEOTIDE SEQUENCE</scope>
    <source>
        <strain evidence="3">CHS0354</strain>
        <tissue evidence="3">Mantle</tissue>
    </source>
</reference>
<keyword evidence="4" id="KW-1185">Reference proteome</keyword>
<dbReference type="PANTHER" id="PTHR45737">
    <property type="entry name" value="VON WILLEBRAND FACTOR A DOMAIN-CONTAINING PROTEIN 5A"/>
    <property type="match status" value="1"/>
</dbReference>
<dbReference type="SMART" id="SM00609">
    <property type="entry name" value="VIT"/>
    <property type="match status" value="1"/>
</dbReference>
<dbReference type="AlphaFoldDB" id="A0AAE0SW99"/>
<sequence>MSGIKEGLLSSSGFPVPLKTIEVYVTINGFVADVNSTSLYVNNEEFPIKAIFMFPLDDQSAVYNFEADIDGRHLTAECYEKERVKELYKDAVSSGYSAILLQRDENAGDIFRCSFGNLPSKAEAKICMGFATELDLEADGKVNFTLPSILNPRYSPEVAGCATPGAIPYKLIFHLKVRSPQKIKGILGLNDKLNVDYSEDQRIAMVTLAEDFKIDHDLCILVEYEAYNVPQLMLEKGDPNSENMMQQDILMVNFFLDPPATVQRTYPGEFIFVVDRSGSMQGEKIQSAKETLLLFLKSLPVDCYFNIIGFGSHFESLSREESLKYNEENLKKAEEFQREMDADMGGTDILKPLEYVFKQTLIDNYPRQLFVLTDGEVHNTGDVIKLVRSNSWNTRVFAVGIGENVSTALIRGLSKAGQGKEAFVKDSKRLQSSDPSCVCSMTLKGKLISKPFEYKKTFNLHGNTETGTSAPIHRLAAKAKLKEMQLYDEAKDLIVKVSMSTNVISKHTAFVMVNTEGRVVEGMSMEQVVPAPSIVPTLGMFCSSPSKGISPAMLQSARSLSPPLKSMSKGVASSSNLTKIRESSESDVKIDIEEKSDYQRMMDIIRLQSFQGAWCITRELLDLLCTDTINASIVNPLQGDVVATIAVISWLRKHQSERLDEWHMLVAKAIDWLVGQDIKGQSVEDLIACITL</sequence>
<dbReference type="Pfam" id="PF13768">
    <property type="entry name" value="VWA_3"/>
    <property type="match status" value="1"/>
</dbReference>
<evidence type="ECO:0000313" key="4">
    <source>
        <dbReference type="Proteomes" id="UP001195483"/>
    </source>
</evidence>
<reference evidence="3" key="1">
    <citation type="journal article" date="2021" name="Genome Biol. Evol.">
        <title>A High-Quality Reference Genome for a Parasitic Bivalve with Doubly Uniparental Inheritance (Bivalvia: Unionida).</title>
        <authorList>
            <person name="Smith C.H."/>
        </authorList>
    </citation>
    <scope>NUCLEOTIDE SEQUENCE</scope>
    <source>
        <strain evidence="3">CHS0354</strain>
    </source>
</reference>
<proteinExistence type="predicted"/>
<evidence type="ECO:0000313" key="3">
    <source>
        <dbReference type="EMBL" id="KAK3598703.1"/>
    </source>
</evidence>
<reference evidence="3" key="2">
    <citation type="journal article" date="2021" name="Genome Biol. Evol.">
        <title>Developing a high-quality reference genome for a parasitic bivalve with doubly uniparental inheritance (Bivalvia: Unionida).</title>
        <authorList>
            <person name="Smith C.H."/>
        </authorList>
    </citation>
    <scope>NUCLEOTIDE SEQUENCE</scope>
    <source>
        <strain evidence="3">CHS0354</strain>
        <tissue evidence="3">Mantle</tissue>
    </source>
</reference>